<keyword evidence="2 5" id="KW-0812">Transmembrane</keyword>
<dbReference type="EMBL" id="ANAH02000014">
    <property type="protein sequence ID" value="EPX60169.1"/>
    <property type="molecule type" value="Genomic_DNA"/>
</dbReference>
<evidence type="ECO:0000256" key="4">
    <source>
        <dbReference type="ARBA" id="ARBA00023136"/>
    </source>
</evidence>
<dbReference type="AlphaFoldDB" id="S9QFU5"/>
<keyword evidence="8" id="KW-1185">Reference proteome</keyword>
<feature type="domain" description="DUF1232" evidence="6">
    <location>
        <begin position="59"/>
        <end position="93"/>
    </location>
</feature>
<feature type="transmembrane region" description="Helical" evidence="5">
    <location>
        <begin position="57"/>
        <end position="73"/>
    </location>
</feature>
<accession>S9QFU5</accession>
<reference evidence="7" key="1">
    <citation type="submission" date="2013-05" db="EMBL/GenBank/DDBJ databases">
        <title>Genome assembly of Cystobacter fuscus DSM 2262.</title>
        <authorList>
            <person name="Sharma G."/>
            <person name="Khatri I."/>
            <person name="Kaur C."/>
            <person name="Mayilraj S."/>
            <person name="Subramanian S."/>
        </authorList>
    </citation>
    <scope>NUCLEOTIDE SEQUENCE [LARGE SCALE GENOMIC DNA]</scope>
    <source>
        <strain evidence="7">DSM 2262</strain>
    </source>
</reference>
<evidence type="ECO:0000313" key="7">
    <source>
        <dbReference type="EMBL" id="EPX60169.1"/>
    </source>
</evidence>
<evidence type="ECO:0000259" key="6">
    <source>
        <dbReference type="Pfam" id="PF06803"/>
    </source>
</evidence>
<dbReference type="Proteomes" id="UP000011682">
    <property type="component" value="Unassembled WGS sequence"/>
</dbReference>
<keyword evidence="3 5" id="KW-1133">Transmembrane helix</keyword>
<protein>
    <recommendedName>
        <fullName evidence="6">DUF1232 domain-containing protein</fullName>
    </recommendedName>
</protein>
<comment type="subcellular location">
    <subcellularLocation>
        <location evidence="1">Endomembrane system</location>
        <topology evidence="1">Multi-pass membrane protein</topology>
    </subcellularLocation>
</comment>
<organism evidence="7 8">
    <name type="scientific">Cystobacter fuscus (strain ATCC 25194 / DSM 2262 / NBRC 100088 / M29)</name>
    <dbReference type="NCBI Taxonomy" id="1242864"/>
    <lineage>
        <taxon>Bacteria</taxon>
        <taxon>Pseudomonadati</taxon>
        <taxon>Myxococcota</taxon>
        <taxon>Myxococcia</taxon>
        <taxon>Myxococcales</taxon>
        <taxon>Cystobacterineae</taxon>
        <taxon>Archangiaceae</taxon>
        <taxon>Cystobacter</taxon>
    </lineage>
</organism>
<keyword evidence="4 5" id="KW-0472">Membrane</keyword>
<evidence type="ECO:0000256" key="2">
    <source>
        <dbReference type="ARBA" id="ARBA00022692"/>
    </source>
</evidence>
<gene>
    <name evidence="7" type="ORF">D187_002255</name>
</gene>
<dbReference type="InterPro" id="IPR010652">
    <property type="entry name" value="DUF1232"/>
</dbReference>
<dbReference type="GO" id="GO:0012505">
    <property type="term" value="C:endomembrane system"/>
    <property type="evidence" value="ECO:0007669"/>
    <property type="project" value="UniProtKB-SubCell"/>
</dbReference>
<evidence type="ECO:0000313" key="8">
    <source>
        <dbReference type="Proteomes" id="UP000011682"/>
    </source>
</evidence>
<dbReference type="eggNOG" id="COG3339">
    <property type="taxonomic scope" value="Bacteria"/>
</dbReference>
<evidence type="ECO:0000256" key="5">
    <source>
        <dbReference type="SAM" id="Phobius"/>
    </source>
</evidence>
<evidence type="ECO:0000256" key="1">
    <source>
        <dbReference type="ARBA" id="ARBA00004127"/>
    </source>
</evidence>
<sequence length="130" mass="14842">MNVRAGCSVDERPALATTGPRNDFTPLFVSRDMNVAGLRVMGTRFFRYVRDPRVPRWRRLLGLFAVAYFLFPVDVVPDFLPLLGWLDDLGVLAGVAWFMKRELEHYRPEPMGWPTPVDVPRTGTPPLGQR</sequence>
<comment type="caution">
    <text evidence="7">The sequence shown here is derived from an EMBL/GenBank/DDBJ whole genome shotgun (WGS) entry which is preliminary data.</text>
</comment>
<dbReference type="Pfam" id="PF06803">
    <property type="entry name" value="DUF1232"/>
    <property type="match status" value="1"/>
</dbReference>
<evidence type="ECO:0000256" key="3">
    <source>
        <dbReference type="ARBA" id="ARBA00022989"/>
    </source>
</evidence>
<proteinExistence type="predicted"/>
<name>S9QFU5_CYSF2</name>